<dbReference type="InterPro" id="IPR000700">
    <property type="entry name" value="PAS-assoc_C"/>
</dbReference>
<dbReference type="InterPro" id="IPR004090">
    <property type="entry name" value="Chemotax_Me-accpt_rcpt"/>
</dbReference>
<dbReference type="SUPFAM" id="SSF55785">
    <property type="entry name" value="PYP-like sensor domain (PAS domain)"/>
    <property type="match status" value="1"/>
</dbReference>
<feature type="domain" description="Methyl-accepting transducer" evidence="5">
    <location>
        <begin position="121"/>
        <end position="349"/>
    </location>
</feature>
<dbReference type="SMART" id="SM00283">
    <property type="entry name" value="MA"/>
    <property type="match status" value="1"/>
</dbReference>
<evidence type="ECO:0000259" key="5">
    <source>
        <dbReference type="PROSITE" id="PS50111"/>
    </source>
</evidence>
<feature type="region of interest" description="Disordered" evidence="4">
    <location>
        <begin position="365"/>
        <end position="386"/>
    </location>
</feature>
<evidence type="ECO:0000259" key="6">
    <source>
        <dbReference type="PROSITE" id="PS50113"/>
    </source>
</evidence>
<protein>
    <submittedName>
        <fullName evidence="8">Methyl-accepting chemotaxis protein</fullName>
    </submittedName>
</protein>
<keyword evidence="3" id="KW-0807">Transducer</keyword>
<reference evidence="9" key="1">
    <citation type="journal article" date="2019" name="Int. J. Syst. Evol. Microbiol.">
        <title>The Global Catalogue of Microorganisms (GCM) 10K type strain sequencing project: providing services to taxonomists for standard genome sequencing and annotation.</title>
        <authorList>
            <consortium name="The Broad Institute Genomics Platform"/>
            <consortium name="The Broad Institute Genome Sequencing Center for Infectious Disease"/>
            <person name="Wu L."/>
            <person name="Ma J."/>
        </authorList>
    </citation>
    <scope>NUCLEOTIDE SEQUENCE [LARGE SCALE GENOMIC DNA]</scope>
    <source>
        <strain evidence="9">CECT 8482</strain>
    </source>
</reference>
<dbReference type="PANTHER" id="PTHR43531:SF11">
    <property type="entry name" value="METHYL-ACCEPTING CHEMOTAXIS PROTEIN 3"/>
    <property type="match status" value="1"/>
</dbReference>
<accession>A0ABT8D5N1</accession>
<keyword evidence="9" id="KW-1185">Reference proteome</keyword>
<feature type="domain" description="HAMP" evidence="7">
    <location>
        <begin position="68"/>
        <end position="116"/>
    </location>
</feature>
<dbReference type="InterPro" id="IPR004089">
    <property type="entry name" value="MCPsignal_dom"/>
</dbReference>
<dbReference type="Gene3D" id="3.30.450.20">
    <property type="entry name" value="PAS domain"/>
    <property type="match status" value="1"/>
</dbReference>
<evidence type="ECO:0000256" key="4">
    <source>
        <dbReference type="SAM" id="MobiDB-lite"/>
    </source>
</evidence>
<comment type="similarity">
    <text evidence="2">Belongs to the methyl-accepting chemotaxis (MCP) protein family.</text>
</comment>
<dbReference type="Proteomes" id="UP001243846">
    <property type="component" value="Unassembled WGS sequence"/>
</dbReference>
<dbReference type="Gene3D" id="1.10.287.950">
    <property type="entry name" value="Methyl-accepting chemotaxis protein"/>
    <property type="match status" value="2"/>
</dbReference>
<organism evidence="8 9">
    <name type="scientific">Paracoccus cavernae</name>
    <dbReference type="NCBI Taxonomy" id="1571207"/>
    <lineage>
        <taxon>Bacteria</taxon>
        <taxon>Pseudomonadati</taxon>
        <taxon>Pseudomonadota</taxon>
        <taxon>Alphaproteobacteria</taxon>
        <taxon>Rhodobacterales</taxon>
        <taxon>Paracoccaceae</taxon>
        <taxon>Paracoccus</taxon>
    </lineage>
</organism>
<dbReference type="InterPro" id="IPR003660">
    <property type="entry name" value="HAMP_dom"/>
</dbReference>
<feature type="domain" description="PAC" evidence="6">
    <location>
        <begin position="23"/>
        <end position="75"/>
    </location>
</feature>
<comment type="caution">
    <text evidence="8">The sequence shown here is derived from an EMBL/GenBank/DDBJ whole genome shotgun (WGS) entry which is preliminary data.</text>
</comment>
<dbReference type="PANTHER" id="PTHR43531">
    <property type="entry name" value="PROTEIN ICFG"/>
    <property type="match status" value="1"/>
</dbReference>
<evidence type="ECO:0000313" key="9">
    <source>
        <dbReference type="Proteomes" id="UP001243846"/>
    </source>
</evidence>
<dbReference type="SUPFAM" id="SSF58104">
    <property type="entry name" value="Methyl-accepting chemotaxis protein (MCP) signaling domain"/>
    <property type="match status" value="1"/>
</dbReference>
<dbReference type="InterPro" id="IPR051310">
    <property type="entry name" value="MCP_chemotaxis"/>
</dbReference>
<gene>
    <name evidence="8" type="ORF">QWZ10_10355</name>
</gene>
<evidence type="ECO:0000256" key="3">
    <source>
        <dbReference type="PROSITE-ProRule" id="PRU00284"/>
    </source>
</evidence>
<sequence>MIPPIPKPRNTASSGKSWRGRYQTGEYRRVAKGGREVWIVASYNPVLDDQGNVSSVIKYATDVTPRKHAVNELIVGLDKLAHGDLTPRISEGISAEFGSVRESFNLTLRSFTEMVEDIRKQAELMNTEAGEIARGAGDLARRGESQAASLEETASAVEQISGNIAMTSDRPMTRIGGARCSGGGSTRRGGRLASDCRDRAYRRAYQADGRVYPRDRRVRFPDDLLSINAAVEAARAGEVGRGFAVVANEVRNLAQQSAKASQSIADLISKSETEVKAGVKLVRDAGSSLDQIREAVSGMVENIAGIAHATTEQATGVREVSQALSQLDSVNQANLSMSEQYAAAAASLSSQVEELGAMMDRFNTGEEIPAASRPSGNRLGSSRKVA</sequence>
<keyword evidence="1" id="KW-0145">Chemotaxis</keyword>
<dbReference type="InterPro" id="IPR035965">
    <property type="entry name" value="PAS-like_dom_sf"/>
</dbReference>
<evidence type="ECO:0000256" key="1">
    <source>
        <dbReference type="ARBA" id="ARBA00022500"/>
    </source>
</evidence>
<dbReference type="InterPro" id="IPR001610">
    <property type="entry name" value="PAC"/>
</dbReference>
<dbReference type="Pfam" id="PF00015">
    <property type="entry name" value="MCPsignal"/>
    <property type="match status" value="1"/>
</dbReference>
<dbReference type="PRINTS" id="PR00260">
    <property type="entry name" value="CHEMTRNSDUCR"/>
</dbReference>
<dbReference type="PROSITE" id="PS50113">
    <property type="entry name" value="PAC"/>
    <property type="match status" value="1"/>
</dbReference>
<dbReference type="PROSITE" id="PS50111">
    <property type="entry name" value="CHEMOTAXIS_TRANSDUC_2"/>
    <property type="match status" value="1"/>
</dbReference>
<dbReference type="PROSITE" id="PS50885">
    <property type="entry name" value="HAMP"/>
    <property type="match status" value="1"/>
</dbReference>
<name>A0ABT8D5N1_9RHOB</name>
<proteinExistence type="inferred from homology"/>
<evidence type="ECO:0000259" key="7">
    <source>
        <dbReference type="PROSITE" id="PS50885"/>
    </source>
</evidence>
<evidence type="ECO:0000313" key="8">
    <source>
        <dbReference type="EMBL" id="MDN3712093.1"/>
    </source>
</evidence>
<dbReference type="SMART" id="SM00086">
    <property type="entry name" value="PAC"/>
    <property type="match status" value="1"/>
</dbReference>
<evidence type="ECO:0000256" key="2">
    <source>
        <dbReference type="ARBA" id="ARBA00029447"/>
    </source>
</evidence>
<dbReference type="EMBL" id="JAUFRC010000001">
    <property type="protein sequence ID" value="MDN3712093.1"/>
    <property type="molecule type" value="Genomic_DNA"/>
</dbReference>